<gene>
    <name evidence="1" type="ORF">CON16_11310</name>
</gene>
<dbReference type="AlphaFoldDB" id="A0A2A7D9H9"/>
<dbReference type="EMBL" id="NVLX01000012">
    <property type="protein sequence ID" value="PDZ16627.1"/>
    <property type="molecule type" value="Genomic_DNA"/>
</dbReference>
<name>A0A2A7D9H9_BACAN</name>
<accession>A0A2A7D9H9</accession>
<protein>
    <submittedName>
        <fullName evidence="1">Uncharacterized protein</fullName>
    </submittedName>
</protein>
<reference evidence="1 2" key="1">
    <citation type="submission" date="2017-09" db="EMBL/GenBank/DDBJ databases">
        <title>Large-scale bioinformatics analysis of Bacillus genomes uncovers conserved roles of natural products in bacterial physiology.</title>
        <authorList>
            <consortium name="Agbiome Team Llc"/>
            <person name="Bleich R.M."/>
            <person name="Grubbs K.J."/>
            <person name="Santa Maria K.C."/>
            <person name="Allen S.E."/>
            <person name="Farag S."/>
            <person name="Shank E.A."/>
            <person name="Bowers A."/>
        </authorList>
    </citation>
    <scope>NUCLEOTIDE SEQUENCE [LARGE SCALE GENOMIC DNA]</scope>
    <source>
        <strain evidence="1 2">AFS095574</strain>
    </source>
</reference>
<dbReference type="Proteomes" id="UP000220192">
    <property type="component" value="Unassembled WGS sequence"/>
</dbReference>
<proteinExistence type="predicted"/>
<evidence type="ECO:0000313" key="2">
    <source>
        <dbReference type="Proteomes" id="UP000220192"/>
    </source>
</evidence>
<sequence length="110" mass="12268">MPGQIVDLDAFATIAFLPEEDADIFAGSLTIRLSRDLNLVTESTETVFGLTRTLVFNNRLEFSPSVTWVDSPPPRTYQYTLVIFTQRTNINDNISTFGPRALKAKVLNTA</sequence>
<evidence type="ECO:0000313" key="1">
    <source>
        <dbReference type="EMBL" id="PDZ16627.1"/>
    </source>
</evidence>
<organism evidence="1 2">
    <name type="scientific">Bacillus anthracis</name>
    <name type="common">anthrax bacterium</name>
    <dbReference type="NCBI Taxonomy" id="1392"/>
    <lineage>
        <taxon>Bacteria</taxon>
        <taxon>Bacillati</taxon>
        <taxon>Bacillota</taxon>
        <taxon>Bacilli</taxon>
        <taxon>Bacillales</taxon>
        <taxon>Bacillaceae</taxon>
        <taxon>Bacillus</taxon>
        <taxon>Bacillus cereus group</taxon>
    </lineage>
</organism>
<comment type="caution">
    <text evidence="1">The sequence shown here is derived from an EMBL/GenBank/DDBJ whole genome shotgun (WGS) entry which is preliminary data.</text>
</comment>